<dbReference type="CDD" id="cd07185">
    <property type="entry name" value="OmpA_C-like"/>
    <property type="match status" value="1"/>
</dbReference>
<dbReference type="PANTHER" id="PTHR30329:SF21">
    <property type="entry name" value="LIPOPROTEIN YIAD-RELATED"/>
    <property type="match status" value="1"/>
</dbReference>
<proteinExistence type="predicted"/>
<keyword evidence="5" id="KW-1185">Reference proteome</keyword>
<keyword evidence="2" id="KW-0175">Coiled coil</keyword>
<keyword evidence="1" id="KW-0472">Membrane</keyword>
<evidence type="ECO:0000313" key="5">
    <source>
        <dbReference type="Proteomes" id="UP000292884"/>
    </source>
</evidence>
<organism evidence="4 5">
    <name type="scientific">Pedobacter frigiditerrae</name>
    <dbReference type="NCBI Taxonomy" id="2530452"/>
    <lineage>
        <taxon>Bacteria</taxon>
        <taxon>Pseudomonadati</taxon>
        <taxon>Bacteroidota</taxon>
        <taxon>Sphingobacteriia</taxon>
        <taxon>Sphingobacteriales</taxon>
        <taxon>Sphingobacteriaceae</taxon>
        <taxon>Pedobacter</taxon>
    </lineage>
</organism>
<feature type="domain" description="OmpA-like" evidence="3">
    <location>
        <begin position="150"/>
        <end position="272"/>
    </location>
</feature>
<name>A0A4R0MRE2_9SPHI</name>
<comment type="caution">
    <text evidence="4">The sequence shown here is derived from an EMBL/GenBank/DDBJ whole genome shotgun (WGS) entry which is preliminary data.</text>
</comment>
<evidence type="ECO:0000256" key="1">
    <source>
        <dbReference type="PROSITE-ProRule" id="PRU00473"/>
    </source>
</evidence>
<dbReference type="SUPFAM" id="SSF103088">
    <property type="entry name" value="OmpA-like"/>
    <property type="match status" value="1"/>
</dbReference>
<dbReference type="OrthoDB" id="9815217at2"/>
<dbReference type="PANTHER" id="PTHR30329">
    <property type="entry name" value="STATOR ELEMENT OF FLAGELLAR MOTOR COMPLEX"/>
    <property type="match status" value="1"/>
</dbReference>
<sequence>MMKLSILIPSVCLVGVMATGCVSNKKFAELQSTNTKLQQSNEQLNQRLQASESDASGGKIRIKSLEEQIAAEKANAVALQAALNKCLNSSSQGNVNISKLVDEINSSNKYIQQLVNAKNKSDSLNVVLTNNLTRSLSQQEMSDVDVQVLKGVVYISLSDNMLYKSGSYEISDKAGATLSKIAKIISDYSNYDVLIEGNTDNVPIAKPNIRNNWDLSALRASSVVQALQTTYKVDPKRLTAGGRGEYNPLVANDNEAGKSKNRRTQIIITPKLDQFMELIGKAPAETKP</sequence>
<dbReference type="InterPro" id="IPR006665">
    <property type="entry name" value="OmpA-like"/>
</dbReference>
<dbReference type="GO" id="GO:0016020">
    <property type="term" value="C:membrane"/>
    <property type="evidence" value="ECO:0007669"/>
    <property type="project" value="UniProtKB-UniRule"/>
</dbReference>
<feature type="coiled-coil region" evidence="2">
    <location>
        <begin position="27"/>
        <end position="82"/>
    </location>
</feature>
<accession>A0A4R0MRE2</accession>
<dbReference type="Pfam" id="PF00691">
    <property type="entry name" value="OmpA"/>
    <property type="match status" value="1"/>
</dbReference>
<dbReference type="PROSITE" id="PS51257">
    <property type="entry name" value="PROKAR_LIPOPROTEIN"/>
    <property type="match status" value="1"/>
</dbReference>
<dbReference type="PROSITE" id="PS51123">
    <property type="entry name" value="OMPA_2"/>
    <property type="match status" value="1"/>
</dbReference>
<dbReference type="Proteomes" id="UP000292884">
    <property type="component" value="Unassembled WGS sequence"/>
</dbReference>
<dbReference type="InterPro" id="IPR050330">
    <property type="entry name" value="Bact_OuterMem_StrucFunc"/>
</dbReference>
<evidence type="ECO:0000313" key="4">
    <source>
        <dbReference type="EMBL" id="TCC89157.1"/>
    </source>
</evidence>
<evidence type="ECO:0000259" key="3">
    <source>
        <dbReference type="PROSITE" id="PS51123"/>
    </source>
</evidence>
<protein>
    <recommendedName>
        <fullName evidence="3">OmpA-like domain-containing protein</fullName>
    </recommendedName>
</protein>
<gene>
    <name evidence="4" type="ORF">EZ428_15765</name>
</gene>
<dbReference type="InterPro" id="IPR036737">
    <property type="entry name" value="OmpA-like_sf"/>
</dbReference>
<evidence type="ECO:0000256" key="2">
    <source>
        <dbReference type="SAM" id="Coils"/>
    </source>
</evidence>
<dbReference type="Gene3D" id="3.30.1330.60">
    <property type="entry name" value="OmpA-like domain"/>
    <property type="match status" value="1"/>
</dbReference>
<dbReference type="AlphaFoldDB" id="A0A4R0MRE2"/>
<reference evidence="4 5" key="1">
    <citation type="submission" date="2019-02" db="EMBL/GenBank/DDBJ databases">
        <title>Pedobacter sp. RP-1-13 sp. nov., isolated from Arctic soil.</title>
        <authorList>
            <person name="Dahal R.H."/>
        </authorList>
    </citation>
    <scope>NUCLEOTIDE SEQUENCE [LARGE SCALE GENOMIC DNA]</scope>
    <source>
        <strain evidence="4 5">RP-1-13</strain>
    </source>
</reference>
<dbReference type="EMBL" id="SJSK01000004">
    <property type="protein sequence ID" value="TCC89157.1"/>
    <property type="molecule type" value="Genomic_DNA"/>
</dbReference>